<feature type="repeat" description="Lumazine-binding" evidence="10">
    <location>
        <begin position="1"/>
        <end position="93"/>
    </location>
</feature>
<dbReference type="PROSITE" id="PS51177">
    <property type="entry name" value="LUMAZINE_BIND"/>
    <property type="match status" value="2"/>
</dbReference>
<evidence type="ECO:0000256" key="6">
    <source>
        <dbReference type="ARBA" id="ARBA00022619"/>
    </source>
</evidence>
<evidence type="ECO:0000256" key="4">
    <source>
        <dbReference type="ARBA" id="ARBA00012827"/>
    </source>
</evidence>
<dbReference type="FunFam" id="2.40.30.20:FF:000004">
    <property type="entry name" value="Riboflavin synthase, alpha subunit"/>
    <property type="match status" value="1"/>
</dbReference>
<dbReference type="CDD" id="cd00402">
    <property type="entry name" value="Riboflavin_synthase_like"/>
    <property type="match status" value="1"/>
</dbReference>
<dbReference type="SUPFAM" id="SSF63380">
    <property type="entry name" value="Riboflavin synthase domain-like"/>
    <property type="match status" value="2"/>
</dbReference>
<evidence type="ECO:0000256" key="2">
    <source>
        <dbReference type="ARBA" id="ARBA00002803"/>
    </source>
</evidence>
<evidence type="ECO:0000256" key="5">
    <source>
        <dbReference type="ARBA" id="ARBA00013950"/>
    </source>
</evidence>
<evidence type="ECO:0000256" key="7">
    <source>
        <dbReference type="ARBA" id="ARBA00022679"/>
    </source>
</evidence>
<comment type="caution">
    <text evidence="12">The sequence shown here is derived from an EMBL/GenBank/DDBJ whole genome shotgun (WGS) entry which is preliminary data.</text>
</comment>
<keyword evidence="6" id="KW-0686">Riboflavin biosynthesis</keyword>
<comment type="catalytic activity">
    <reaction evidence="1">
        <text>2 6,7-dimethyl-8-(1-D-ribityl)lumazine + H(+) = 5-amino-6-(D-ribitylamino)uracil + riboflavin</text>
        <dbReference type="Rhea" id="RHEA:20772"/>
        <dbReference type="ChEBI" id="CHEBI:15378"/>
        <dbReference type="ChEBI" id="CHEBI:15934"/>
        <dbReference type="ChEBI" id="CHEBI:57986"/>
        <dbReference type="ChEBI" id="CHEBI:58201"/>
        <dbReference type="EC" id="2.5.1.9"/>
    </reaction>
</comment>
<evidence type="ECO:0000256" key="8">
    <source>
        <dbReference type="ARBA" id="ARBA00022737"/>
    </source>
</evidence>
<accession>A0A1F6C2E7</accession>
<evidence type="ECO:0000256" key="10">
    <source>
        <dbReference type="PROSITE-ProRule" id="PRU00524"/>
    </source>
</evidence>
<evidence type="ECO:0000256" key="3">
    <source>
        <dbReference type="ARBA" id="ARBA00004887"/>
    </source>
</evidence>
<dbReference type="PANTHER" id="PTHR21098">
    <property type="entry name" value="RIBOFLAVIN SYNTHASE ALPHA CHAIN"/>
    <property type="match status" value="1"/>
</dbReference>
<dbReference type="GO" id="GO:0009231">
    <property type="term" value="P:riboflavin biosynthetic process"/>
    <property type="evidence" value="ECO:0007669"/>
    <property type="project" value="UniProtKB-KW"/>
</dbReference>
<evidence type="ECO:0000259" key="11">
    <source>
        <dbReference type="PROSITE" id="PS51177"/>
    </source>
</evidence>
<evidence type="ECO:0000256" key="1">
    <source>
        <dbReference type="ARBA" id="ARBA00000968"/>
    </source>
</evidence>
<dbReference type="EMBL" id="MFKP01000043">
    <property type="protein sequence ID" value="OGG43364.1"/>
    <property type="molecule type" value="Genomic_DNA"/>
</dbReference>
<dbReference type="Pfam" id="PF00677">
    <property type="entry name" value="Lum_binding"/>
    <property type="match status" value="2"/>
</dbReference>
<dbReference type="InterPro" id="IPR023366">
    <property type="entry name" value="ATP_synth_asu-like_sf"/>
</dbReference>
<feature type="repeat" description="Lumazine-binding" evidence="10">
    <location>
        <begin position="94"/>
        <end position="190"/>
    </location>
</feature>
<dbReference type="PANTHER" id="PTHR21098:SF12">
    <property type="entry name" value="RIBOFLAVIN SYNTHASE"/>
    <property type="match status" value="1"/>
</dbReference>
<dbReference type="GO" id="GO:0004746">
    <property type="term" value="F:riboflavin synthase activity"/>
    <property type="evidence" value="ECO:0007669"/>
    <property type="project" value="UniProtKB-UniRule"/>
</dbReference>
<comment type="function">
    <text evidence="2">Catalyzes the dismutation of two molecules of 6,7-dimethyl-8-ribityllumazine, resulting in the formation of riboflavin and 5-amino-6-(D-ribitylamino)uracil.</text>
</comment>
<keyword evidence="8" id="KW-0677">Repeat</keyword>
<gene>
    <name evidence="12" type="ORF">A2841_02640</name>
</gene>
<dbReference type="PIRSF" id="PIRSF000498">
    <property type="entry name" value="Riboflavin_syn_A"/>
    <property type="match status" value="1"/>
</dbReference>
<feature type="domain" description="Lumazine-binding" evidence="11">
    <location>
        <begin position="94"/>
        <end position="190"/>
    </location>
</feature>
<proteinExistence type="predicted"/>
<dbReference type="Gene3D" id="2.40.30.20">
    <property type="match status" value="2"/>
</dbReference>
<evidence type="ECO:0000256" key="9">
    <source>
        <dbReference type="NCBIfam" id="TIGR00187"/>
    </source>
</evidence>
<evidence type="ECO:0000313" key="13">
    <source>
        <dbReference type="Proteomes" id="UP000178249"/>
    </source>
</evidence>
<dbReference type="Proteomes" id="UP000178249">
    <property type="component" value="Unassembled WGS sequence"/>
</dbReference>
<feature type="domain" description="Lumazine-binding" evidence="11">
    <location>
        <begin position="1"/>
        <end position="93"/>
    </location>
</feature>
<dbReference type="EC" id="2.5.1.9" evidence="4 9"/>
<reference evidence="12 13" key="1">
    <citation type="journal article" date="2016" name="Nat. Commun.">
        <title>Thousands of microbial genomes shed light on interconnected biogeochemical processes in an aquifer system.</title>
        <authorList>
            <person name="Anantharaman K."/>
            <person name="Brown C.T."/>
            <person name="Hug L.A."/>
            <person name="Sharon I."/>
            <person name="Castelle C.J."/>
            <person name="Probst A.J."/>
            <person name="Thomas B.C."/>
            <person name="Singh A."/>
            <person name="Wilkins M.J."/>
            <person name="Karaoz U."/>
            <person name="Brodie E.L."/>
            <person name="Williams K.H."/>
            <person name="Hubbard S.S."/>
            <person name="Banfield J.F."/>
        </authorList>
    </citation>
    <scope>NUCLEOTIDE SEQUENCE [LARGE SCALE GENOMIC DNA]</scope>
</reference>
<comment type="pathway">
    <text evidence="3">Cofactor biosynthesis; riboflavin biosynthesis; riboflavin from 2-hydroxy-3-oxobutyl phosphate and 5-amino-6-(D-ribitylamino)uracil: step 2/2.</text>
</comment>
<dbReference type="InterPro" id="IPR017938">
    <property type="entry name" value="Riboflavin_synthase-like_b-brl"/>
</dbReference>
<dbReference type="AlphaFoldDB" id="A0A1F6C2E7"/>
<dbReference type="InterPro" id="IPR001783">
    <property type="entry name" value="Lumazine-bd"/>
</dbReference>
<dbReference type="InterPro" id="IPR026017">
    <property type="entry name" value="Lumazine-bd_dom"/>
</dbReference>
<dbReference type="NCBIfam" id="TIGR00187">
    <property type="entry name" value="ribE"/>
    <property type="match status" value="1"/>
</dbReference>
<keyword evidence="7" id="KW-0808">Transferase</keyword>
<evidence type="ECO:0000313" key="12">
    <source>
        <dbReference type="EMBL" id="OGG43364.1"/>
    </source>
</evidence>
<protein>
    <recommendedName>
        <fullName evidence="5 9">Riboflavin synthase</fullName>
        <ecNumber evidence="4 9">2.5.1.9</ecNumber>
    </recommendedName>
</protein>
<sequence>MFTGIITAVGTAERTRNTCVRIHANHGFIKKVRTGMSVSVDGACLTAKKPTREWFEADMMPETIRCTNLGALRKTRAVNLELPATPSSFLSGNLVQGHVDGVGKVKSTRQERGGLVLSLSFPSRLSRYIAEKGSIAINGVSLTVIETTRGICAVGIIPHTATHTNLGALKHGDTVNIEVDVIAKYVERLVNKNTDI</sequence>
<dbReference type="NCBIfam" id="NF006767">
    <property type="entry name" value="PRK09289.1"/>
    <property type="match status" value="1"/>
</dbReference>
<organism evidence="12 13">
    <name type="scientific">Candidatus Kaiserbacteria bacterium RIFCSPHIGHO2_01_FULL_48_10</name>
    <dbReference type="NCBI Taxonomy" id="1798476"/>
    <lineage>
        <taxon>Bacteria</taxon>
        <taxon>Candidatus Kaiseribacteriota</taxon>
    </lineage>
</organism>
<name>A0A1F6C2E7_9BACT</name>